<evidence type="ECO:0000256" key="1">
    <source>
        <dbReference type="SAM" id="MobiDB-lite"/>
    </source>
</evidence>
<gene>
    <name evidence="2" type="ORF">DB30_06612</name>
</gene>
<dbReference type="Proteomes" id="UP000031599">
    <property type="component" value="Unassembled WGS sequence"/>
</dbReference>
<dbReference type="EMBL" id="JMCC02000007">
    <property type="protein sequence ID" value="KIG19001.1"/>
    <property type="molecule type" value="Genomic_DNA"/>
</dbReference>
<dbReference type="AlphaFoldDB" id="A0A0C2D747"/>
<accession>A0A0C2D747</accession>
<dbReference type="Pfam" id="PF13665">
    <property type="entry name" value="Tox-PAAR-like"/>
    <property type="match status" value="1"/>
</dbReference>
<reference evidence="2 3" key="1">
    <citation type="submission" date="2014-12" db="EMBL/GenBank/DDBJ databases">
        <title>Genome assembly of Enhygromyxa salina DSM 15201.</title>
        <authorList>
            <person name="Sharma G."/>
            <person name="Subramanian S."/>
        </authorList>
    </citation>
    <scope>NUCLEOTIDE SEQUENCE [LARGE SCALE GENOMIC DNA]</scope>
    <source>
        <strain evidence="2 3">DSM 15201</strain>
    </source>
</reference>
<protein>
    <submittedName>
        <fullName evidence="2">Uncharacterized protein</fullName>
    </submittedName>
</protein>
<evidence type="ECO:0000313" key="3">
    <source>
        <dbReference type="Proteomes" id="UP000031599"/>
    </source>
</evidence>
<sequence length="321" mass="35241">MPYALSSFSRDLKQGSRRVKIGGQPVALHGKSYYVSKPLGNEAATRSFGASMVNHQLAGKTKYAAGSTDVRFEGAKVCRHLDMTTSNHGSDPGEGASPATENMGPPERPAKLEKCPCCKNALHANQFDPDTGEPYEVIDEQEWYKVAVDYHVQKDRGVAAFLAKNPSWLQGFDSKQGIPNAQKIEISKAKLARAQHEYNMLAKAQTENPKCENLTNAAEDQGCRTYFKKTNPEPRTSEKRVREKLGFTEKVRQKCIDHYRYVLKRQCTGSSPVCHKTPLAAGGCPSHQPNLVPKQVLSEHCAGIDDAQTSLQGLAADLHAS</sequence>
<proteinExistence type="predicted"/>
<comment type="caution">
    <text evidence="2">The sequence shown here is derived from an EMBL/GenBank/DDBJ whole genome shotgun (WGS) entry which is preliminary data.</text>
</comment>
<evidence type="ECO:0000313" key="2">
    <source>
        <dbReference type="EMBL" id="KIG19001.1"/>
    </source>
</evidence>
<dbReference type="Gene3D" id="2.60.200.60">
    <property type="match status" value="1"/>
</dbReference>
<organism evidence="2 3">
    <name type="scientific">Enhygromyxa salina</name>
    <dbReference type="NCBI Taxonomy" id="215803"/>
    <lineage>
        <taxon>Bacteria</taxon>
        <taxon>Pseudomonadati</taxon>
        <taxon>Myxococcota</taxon>
        <taxon>Polyangia</taxon>
        <taxon>Nannocystales</taxon>
        <taxon>Nannocystaceae</taxon>
        <taxon>Enhygromyxa</taxon>
    </lineage>
</organism>
<name>A0A0C2D747_9BACT</name>
<feature type="region of interest" description="Disordered" evidence="1">
    <location>
        <begin position="83"/>
        <end position="108"/>
    </location>
</feature>